<evidence type="ECO:0000256" key="1">
    <source>
        <dbReference type="SAM" id="SignalP"/>
    </source>
</evidence>
<evidence type="ECO:0000313" key="2">
    <source>
        <dbReference type="EMBL" id="NYG32999.1"/>
    </source>
</evidence>
<keyword evidence="3" id="KW-1185">Reference proteome</keyword>
<dbReference type="EMBL" id="JACCFH010000001">
    <property type="protein sequence ID" value="NYG32999.1"/>
    <property type="molecule type" value="Genomic_DNA"/>
</dbReference>
<dbReference type="RefSeq" id="WP_179633817.1">
    <property type="nucleotide sequence ID" value="NZ_JACCFH010000001.1"/>
</dbReference>
<dbReference type="AlphaFoldDB" id="A0A7Y9UBX9"/>
<name>A0A7Y9UBX9_9BURK</name>
<accession>A0A7Y9UBX9</accession>
<gene>
    <name evidence="2" type="ORF">BDD16_001985</name>
</gene>
<reference evidence="2 3" key="1">
    <citation type="submission" date="2020-07" db="EMBL/GenBank/DDBJ databases">
        <title>Genomic Encyclopedia of Archaeal and Bacterial Type Strains, Phase II (KMG-II): from individual species to whole genera.</title>
        <authorList>
            <person name="Goeker M."/>
        </authorList>
    </citation>
    <scope>NUCLEOTIDE SEQUENCE [LARGE SCALE GENOMIC DNA]</scope>
    <source>
        <strain evidence="2 3">DSM 21226</strain>
    </source>
</reference>
<organism evidence="2 3">
    <name type="scientific">Sphaerotilus montanus</name>
    <dbReference type="NCBI Taxonomy" id="522889"/>
    <lineage>
        <taxon>Bacteria</taxon>
        <taxon>Pseudomonadati</taxon>
        <taxon>Pseudomonadota</taxon>
        <taxon>Betaproteobacteria</taxon>
        <taxon>Burkholderiales</taxon>
        <taxon>Sphaerotilaceae</taxon>
        <taxon>Sphaerotilus</taxon>
    </lineage>
</organism>
<evidence type="ECO:0000313" key="3">
    <source>
        <dbReference type="Proteomes" id="UP000518288"/>
    </source>
</evidence>
<feature type="chain" id="PRO_5030654214" evidence="1">
    <location>
        <begin position="25"/>
        <end position="414"/>
    </location>
</feature>
<protein>
    <submittedName>
        <fullName evidence="2">Tetratricopeptide (TPR) repeat protein</fullName>
    </submittedName>
</protein>
<keyword evidence="1" id="KW-0732">Signal</keyword>
<sequence length="414" mass="44234">MNTPLARTLVVALLAIGLGGPSGATPHTPTDDQTVVATLPGTTAARRQARQLARQVHALGTSPAALPAALQLARAAIDRFRRDGDPREIGVARAALTPWWTQAAPPPAVRLLRASILQTQHDFGPALTDLDALIASPQAPLPLQAQAELIRLALLQAQGRLEDARLGCERLGSARYATLGDSVQLPAAVCAAELASLMGDEGRGARELAALAAKVTPQSDPGTAAWLALVQGELAERRGDPAALGLFERALQLQPEAYTRASLADWLLDRQRHAEVLRLSDIPLEDLPDSLLLRRAIALKRLGDPRAAAAADLLGQRLDATRERGDTTHRREQARYLLELRGQPQAALPLALANWAVQKEPADARLLLDCANAAGQPQAARDVLRHLRVYHRRDVRLTAALAAPAPTPAPVPER</sequence>
<feature type="signal peptide" evidence="1">
    <location>
        <begin position="1"/>
        <end position="24"/>
    </location>
</feature>
<proteinExistence type="predicted"/>
<dbReference type="Proteomes" id="UP000518288">
    <property type="component" value="Unassembled WGS sequence"/>
</dbReference>
<comment type="caution">
    <text evidence="2">The sequence shown here is derived from an EMBL/GenBank/DDBJ whole genome shotgun (WGS) entry which is preliminary data.</text>
</comment>